<keyword evidence="3 5" id="KW-0012">Acyltransferase</keyword>
<dbReference type="InterPro" id="IPR050500">
    <property type="entry name" value="Phos_Acetyltrans/Butyryltrans"/>
</dbReference>
<protein>
    <submittedName>
        <fullName evidence="5">Phosphate butyryltransferase</fullName>
        <ecNumber evidence="5">2.3.1.19</ecNumber>
    </submittedName>
</protein>
<dbReference type="RefSeq" id="WP_179981148.1">
    <property type="nucleotide sequence ID" value="NZ_LT608333.1"/>
</dbReference>
<organism evidence="5">
    <name type="scientific">uncultured Desulfovibrio sp</name>
    <dbReference type="NCBI Taxonomy" id="167968"/>
    <lineage>
        <taxon>Bacteria</taxon>
        <taxon>Pseudomonadati</taxon>
        <taxon>Thermodesulfobacteriota</taxon>
        <taxon>Desulfovibrionia</taxon>
        <taxon>Desulfovibrionales</taxon>
        <taxon>Desulfovibrionaceae</taxon>
        <taxon>Desulfovibrio</taxon>
        <taxon>environmental samples</taxon>
    </lineage>
</organism>
<dbReference type="InterPro" id="IPR012147">
    <property type="entry name" value="P_Ac_Bu_trans"/>
</dbReference>
<dbReference type="PANTHER" id="PTHR43356:SF2">
    <property type="entry name" value="PHOSPHATE ACETYLTRANSFERASE"/>
    <property type="match status" value="1"/>
</dbReference>
<feature type="domain" description="Phosphate acetyl/butaryl transferase" evidence="4">
    <location>
        <begin position="80"/>
        <end position="297"/>
    </location>
</feature>
<dbReference type="EMBL" id="FMJC01000002">
    <property type="protein sequence ID" value="SCM74409.1"/>
    <property type="molecule type" value="Genomic_DNA"/>
</dbReference>
<dbReference type="GO" id="GO:0050182">
    <property type="term" value="F:phosphate butyryltransferase activity"/>
    <property type="evidence" value="ECO:0007669"/>
    <property type="project" value="UniProtKB-EC"/>
</dbReference>
<accession>A0A212LAQ8</accession>
<reference evidence="5" key="1">
    <citation type="submission" date="2016-08" db="EMBL/GenBank/DDBJ databases">
        <authorList>
            <person name="Seilhamer J.J."/>
        </authorList>
    </citation>
    <scope>NUCLEOTIDE SEQUENCE</scope>
    <source>
        <strain evidence="5">86-1</strain>
    </source>
</reference>
<dbReference type="AlphaFoldDB" id="A0A212LAQ8"/>
<evidence type="ECO:0000259" key="4">
    <source>
        <dbReference type="Pfam" id="PF01515"/>
    </source>
</evidence>
<comment type="similarity">
    <text evidence="1">Belongs to the phosphate acetyltransferase and butyryltransferase family.</text>
</comment>
<dbReference type="Gene3D" id="3.40.718.10">
    <property type="entry name" value="Isopropylmalate Dehydrogenase"/>
    <property type="match status" value="1"/>
</dbReference>
<sequence length="301" mass="32088">MIYHNFDELLAQAAPHIRGGRTLAVVRPEDPNTLEAVVEAKNKGGLESILVGDKNKIAAGLRGLGHDPDSFAIVSADSDEDAVFTAADLVNEGKAHVIMKGLIETPILMKNLFKERCNFRTGKLISHICFVQIPSYHKIVALSDIALNIAPTLEQKRDILENAVDAMLRMGFDKPMVAVLAANEHVSEKMPETVDAAALKTMNQDGVIKNCVVEGPLSYDLAISPKVAAIKKCTSPVPGNVDLMIMPNISAGNILLKSLVYSAGAHRAGIVVGGRVPMVLPSRAAVAEDKYLPMLLAAAAG</sequence>
<gene>
    <name evidence="5" type="ORF">KL86DES1_21920</name>
</gene>
<dbReference type="SUPFAM" id="SSF53659">
    <property type="entry name" value="Isocitrate/Isopropylmalate dehydrogenase-like"/>
    <property type="match status" value="1"/>
</dbReference>
<name>A0A212LAQ8_9BACT</name>
<dbReference type="InterPro" id="IPR002505">
    <property type="entry name" value="PTA_PTB"/>
</dbReference>
<dbReference type="Pfam" id="PF01515">
    <property type="entry name" value="PTA_PTB"/>
    <property type="match status" value="1"/>
</dbReference>
<dbReference type="PANTHER" id="PTHR43356">
    <property type="entry name" value="PHOSPHATE ACETYLTRANSFERASE"/>
    <property type="match status" value="1"/>
</dbReference>
<dbReference type="EC" id="2.3.1.19" evidence="5"/>
<evidence type="ECO:0000256" key="3">
    <source>
        <dbReference type="ARBA" id="ARBA00023315"/>
    </source>
</evidence>
<evidence type="ECO:0000256" key="2">
    <source>
        <dbReference type="ARBA" id="ARBA00022679"/>
    </source>
</evidence>
<dbReference type="PIRSF" id="PIRSF000428">
    <property type="entry name" value="P_Ac_trans"/>
    <property type="match status" value="1"/>
</dbReference>
<keyword evidence="2 5" id="KW-0808">Transferase</keyword>
<evidence type="ECO:0000313" key="5">
    <source>
        <dbReference type="EMBL" id="SCM74409.1"/>
    </source>
</evidence>
<evidence type="ECO:0000256" key="1">
    <source>
        <dbReference type="ARBA" id="ARBA00005656"/>
    </source>
</evidence>
<proteinExistence type="inferred from homology"/>